<proteinExistence type="predicted"/>
<feature type="non-terminal residue" evidence="1">
    <location>
        <position position="1"/>
    </location>
</feature>
<reference evidence="1 2" key="1">
    <citation type="journal article" date="2021" name="BMC Genomics">
        <title>Datura genome reveals duplications of psychoactive alkaloid biosynthetic genes and high mutation rate following tissue culture.</title>
        <authorList>
            <person name="Rajewski A."/>
            <person name="Carter-House D."/>
            <person name="Stajich J."/>
            <person name="Litt A."/>
        </authorList>
    </citation>
    <scope>NUCLEOTIDE SEQUENCE [LARGE SCALE GENOMIC DNA]</scope>
    <source>
        <strain evidence="1">AR-01</strain>
    </source>
</reference>
<sequence length="71" mass="8422">IWLDRYMFELLQVGMVLKIEQKDNAEGCVVEELNSVMIQSQSLKSIENFQGCYKISFGWKDFYIGKEKKYM</sequence>
<dbReference type="Proteomes" id="UP000823775">
    <property type="component" value="Unassembled WGS sequence"/>
</dbReference>
<keyword evidence="2" id="KW-1185">Reference proteome</keyword>
<name>A0ABS8VKT3_DATST</name>
<gene>
    <name evidence="1" type="ORF">HAX54_038117</name>
</gene>
<comment type="caution">
    <text evidence="1">The sequence shown here is derived from an EMBL/GenBank/DDBJ whole genome shotgun (WGS) entry which is preliminary data.</text>
</comment>
<organism evidence="1 2">
    <name type="scientific">Datura stramonium</name>
    <name type="common">Jimsonweed</name>
    <name type="synonym">Common thornapple</name>
    <dbReference type="NCBI Taxonomy" id="4076"/>
    <lineage>
        <taxon>Eukaryota</taxon>
        <taxon>Viridiplantae</taxon>
        <taxon>Streptophyta</taxon>
        <taxon>Embryophyta</taxon>
        <taxon>Tracheophyta</taxon>
        <taxon>Spermatophyta</taxon>
        <taxon>Magnoliopsida</taxon>
        <taxon>eudicotyledons</taxon>
        <taxon>Gunneridae</taxon>
        <taxon>Pentapetalae</taxon>
        <taxon>asterids</taxon>
        <taxon>lamiids</taxon>
        <taxon>Solanales</taxon>
        <taxon>Solanaceae</taxon>
        <taxon>Solanoideae</taxon>
        <taxon>Datureae</taxon>
        <taxon>Datura</taxon>
    </lineage>
</organism>
<evidence type="ECO:0000313" key="2">
    <source>
        <dbReference type="Proteomes" id="UP000823775"/>
    </source>
</evidence>
<evidence type="ECO:0000313" key="1">
    <source>
        <dbReference type="EMBL" id="MCE0480889.1"/>
    </source>
</evidence>
<protein>
    <submittedName>
        <fullName evidence="1">Uncharacterized protein</fullName>
    </submittedName>
</protein>
<dbReference type="EMBL" id="JACEIK010005185">
    <property type="protein sequence ID" value="MCE0480889.1"/>
    <property type="molecule type" value="Genomic_DNA"/>
</dbReference>
<accession>A0ABS8VKT3</accession>
<feature type="non-terminal residue" evidence="1">
    <location>
        <position position="71"/>
    </location>
</feature>